<name>A0ACB9YI64_9PEZI</name>
<dbReference type="Proteomes" id="UP001497700">
    <property type="component" value="Unassembled WGS sequence"/>
</dbReference>
<dbReference type="EMBL" id="MU393697">
    <property type="protein sequence ID" value="KAI4858720.1"/>
    <property type="molecule type" value="Genomic_DNA"/>
</dbReference>
<protein>
    <submittedName>
        <fullName evidence="1">Thioredoxin</fullName>
    </submittedName>
</protein>
<proteinExistence type="predicted"/>
<keyword evidence="2" id="KW-1185">Reference proteome</keyword>
<evidence type="ECO:0000313" key="1">
    <source>
        <dbReference type="EMBL" id="KAI4858720.1"/>
    </source>
</evidence>
<gene>
    <name evidence="1" type="ORF">F4820DRAFT_454603</name>
</gene>
<evidence type="ECO:0000313" key="2">
    <source>
        <dbReference type="Proteomes" id="UP001497700"/>
    </source>
</evidence>
<accession>A0ACB9YI64</accession>
<organism evidence="1 2">
    <name type="scientific">Hypoxylon rubiginosum</name>
    <dbReference type="NCBI Taxonomy" id="110542"/>
    <lineage>
        <taxon>Eukaryota</taxon>
        <taxon>Fungi</taxon>
        <taxon>Dikarya</taxon>
        <taxon>Ascomycota</taxon>
        <taxon>Pezizomycotina</taxon>
        <taxon>Sordariomycetes</taxon>
        <taxon>Xylariomycetidae</taxon>
        <taxon>Xylariales</taxon>
        <taxon>Hypoxylaceae</taxon>
        <taxon>Hypoxylon</taxon>
    </lineage>
</organism>
<comment type="caution">
    <text evidence="1">The sequence shown here is derived from an EMBL/GenBank/DDBJ whole genome shotgun (WGS) entry which is preliminary data.</text>
</comment>
<sequence>MTVRISSSNEWQRILGSSTIVVTDFYADWCGPCKMIAPTFESLSTKYSKPGRITFCKVDVDNQQPIAQSHGVSAMPTFLIFKNGSVIETIRGANPPALTAAVEKAVKLAGASAASGASFTSPGRTLGAGSSSGRPVRRSGQAFGGRPWNVTPFHFFNAILTFFGLYFVSLFSFDPYKAAESSQFNLNNPRAPPAPISTNGQKAGGQSGAARPGGVRTLADLGGS</sequence>
<reference evidence="1 2" key="1">
    <citation type="journal article" date="2022" name="New Phytol.">
        <title>Ecological generalism drives hyperdiversity of secondary metabolite gene clusters in xylarialean endophytes.</title>
        <authorList>
            <person name="Franco M.E.E."/>
            <person name="Wisecaver J.H."/>
            <person name="Arnold A.E."/>
            <person name="Ju Y.M."/>
            <person name="Slot J.C."/>
            <person name="Ahrendt S."/>
            <person name="Moore L.P."/>
            <person name="Eastman K.E."/>
            <person name="Scott K."/>
            <person name="Konkel Z."/>
            <person name="Mondo S.J."/>
            <person name="Kuo A."/>
            <person name="Hayes R.D."/>
            <person name="Haridas S."/>
            <person name="Andreopoulos B."/>
            <person name="Riley R."/>
            <person name="LaButti K."/>
            <person name="Pangilinan J."/>
            <person name="Lipzen A."/>
            <person name="Amirebrahimi M."/>
            <person name="Yan J."/>
            <person name="Adam C."/>
            <person name="Keymanesh K."/>
            <person name="Ng V."/>
            <person name="Louie K."/>
            <person name="Northen T."/>
            <person name="Drula E."/>
            <person name="Henrissat B."/>
            <person name="Hsieh H.M."/>
            <person name="Youens-Clark K."/>
            <person name="Lutzoni F."/>
            <person name="Miadlikowska J."/>
            <person name="Eastwood D.C."/>
            <person name="Hamelin R.C."/>
            <person name="Grigoriev I.V."/>
            <person name="U'Ren J.M."/>
        </authorList>
    </citation>
    <scope>NUCLEOTIDE SEQUENCE [LARGE SCALE GENOMIC DNA]</scope>
    <source>
        <strain evidence="1 2">CBS 119005</strain>
    </source>
</reference>